<proteinExistence type="predicted"/>
<feature type="transmembrane region" description="Helical" evidence="1">
    <location>
        <begin position="102"/>
        <end position="123"/>
    </location>
</feature>
<evidence type="ECO:0000313" key="3">
    <source>
        <dbReference type="Proteomes" id="UP000295310"/>
    </source>
</evidence>
<dbReference type="AlphaFoldDB" id="A0A4R6BGM2"/>
<dbReference type="InterPro" id="IPR008523">
    <property type="entry name" value="DUF805"/>
</dbReference>
<evidence type="ECO:0000313" key="2">
    <source>
        <dbReference type="EMBL" id="TDL99045.1"/>
    </source>
</evidence>
<evidence type="ECO:0000256" key="1">
    <source>
        <dbReference type="SAM" id="Phobius"/>
    </source>
</evidence>
<dbReference type="PANTHER" id="PTHR34980">
    <property type="entry name" value="INNER MEMBRANE PROTEIN-RELATED-RELATED"/>
    <property type="match status" value="1"/>
</dbReference>
<keyword evidence="3" id="KW-1185">Reference proteome</keyword>
<reference evidence="2 3" key="1">
    <citation type="submission" date="2019-01" db="EMBL/GenBank/DDBJ databases">
        <title>Draft genome sequences of the type strains of six Macrococcus species.</title>
        <authorList>
            <person name="Mazhar S."/>
            <person name="Altermann E."/>
            <person name="Hill C."/>
            <person name="Mcauliffe O."/>
        </authorList>
    </citation>
    <scope>NUCLEOTIDE SEQUENCE [LARGE SCALE GENOMIC DNA]</scope>
    <source>
        <strain evidence="2 3">CCM4811</strain>
    </source>
</reference>
<feature type="transmembrane region" description="Helical" evidence="1">
    <location>
        <begin position="130"/>
        <end position="147"/>
    </location>
</feature>
<comment type="caution">
    <text evidence="2">The sequence shown here is derived from an EMBL/GenBank/DDBJ whole genome shotgun (WGS) entry which is preliminary data.</text>
</comment>
<organism evidence="2 3">
    <name type="scientific">Macrococcus brunensis</name>
    <dbReference type="NCBI Taxonomy" id="198483"/>
    <lineage>
        <taxon>Bacteria</taxon>
        <taxon>Bacillati</taxon>
        <taxon>Bacillota</taxon>
        <taxon>Bacilli</taxon>
        <taxon>Bacillales</taxon>
        <taxon>Staphylococcaceae</taxon>
        <taxon>Macrococcus</taxon>
    </lineage>
</organism>
<dbReference type="OrthoDB" id="2414165at2"/>
<dbReference type="EMBL" id="SCWA01000001">
    <property type="protein sequence ID" value="TDL99045.1"/>
    <property type="molecule type" value="Genomic_DNA"/>
</dbReference>
<protein>
    <submittedName>
        <fullName evidence="2">DUF805 domain-containing protein</fullName>
    </submittedName>
</protein>
<dbReference type="Proteomes" id="UP000295310">
    <property type="component" value="Unassembled WGS sequence"/>
</dbReference>
<accession>A0A4R6BGM2</accession>
<keyword evidence="1" id="KW-0472">Membrane</keyword>
<keyword evidence="1" id="KW-0812">Transmembrane</keyword>
<name>A0A4R6BGM2_9STAP</name>
<keyword evidence="1" id="KW-1133">Transmembrane helix</keyword>
<feature type="transmembrane region" description="Helical" evidence="1">
    <location>
        <begin position="74"/>
        <end position="96"/>
    </location>
</feature>
<dbReference type="PANTHER" id="PTHR34980:SF2">
    <property type="entry name" value="INNER MEMBRANE PROTEIN YHAH-RELATED"/>
    <property type="match status" value="1"/>
</dbReference>
<sequence>MVNYTRLFPILCMNLKVFLKSDSNISTLLILCYILDKDLKAGVILIVTMTAMEAYKRFWTQGLNLHDRARRKEFWVPAGIHLLLYFMAYIVIGMYYQLENEHIYMTVNLIVNMILIIPMFSVTFRRLQDLSMPGWLALIVPVCYIPTDLPVDLLNVNIQLFADVIHLFVTIILMIILTFDGTEGPNQYGHDPKEEIDELNPRKY</sequence>
<dbReference type="GO" id="GO:0005886">
    <property type="term" value="C:plasma membrane"/>
    <property type="evidence" value="ECO:0007669"/>
    <property type="project" value="TreeGrafter"/>
</dbReference>
<gene>
    <name evidence="2" type="ORF">ERX27_00960</name>
</gene>
<dbReference type="Pfam" id="PF05656">
    <property type="entry name" value="DUF805"/>
    <property type="match status" value="1"/>
</dbReference>
<feature type="transmembrane region" description="Helical" evidence="1">
    <location>
        <begin position="159"/>
        <end position="179"/>
    </location>
</feature>